<feature type="region of interest" description="Disordered" evidence="1">
    <location>
        <begin position="1"/>
        <end position="64"/>
    </location>
</feature>
<reference evidence="2 3" key="1">
    <citation type="journal article" date="2014" name="PLoS ONE">
        <title>Global Analysis of Gene Expression Profiles in Physic Nut (Jatropha curcas L.) Seedlings Exposed to Salt Stress.</title>
        <authorList>
            <person name="Zhang L."/>
            <person name="Zhang C."/>
            <person name="Wu P."/>
            <person name="Chen Y."/>
            <person name="Li M."/>
            <person name="Jiang H."/>
            <person name="Wu G."/>
        </authorList>
    </citation>
    <scope>NUCLEOTIDE SEQUENCE [LARGE SCALE GENOMIC DNA]</scope>
    <source>
        <strain evidence="3">cv. GZQX0401</strain>
        <tissue evidence="2">Young leaves</tissue>
    </source>
</reference>
<evidence type="ECO:0000313" key="2">
    <source>
        <dbReference type="EMBL" id="KDP26265.1"/>
    </source>
</evidence>
<dbReference type="EMBL" id="KK914913">
    <property type="protein sequence ID" value="KDP26265.1"/>
    <property type="molecule type" value="Genomic_DNA"/>
</dbReference>
<feature type="compositionally biased region" description="Acidic residues" evidence="1">
    <location>
        <begin position="20"/>
        <end position="38"/>
    </location>
</feature>
<proteinExistence type="predicted"/>
<evidence type="ECO:0000313" key="3">
    <source>
        <dbReference type="Proteomes" id="UP000027138"/>
    </source>
</evidence>
<name>A0A067K1Z3_JATCU</name>
<organism evidence="2 3">
    <name type="scientific">Jatropha curcas</name>
    <name type="common">Barbados nut</name>
    <dbReference type="NCBI Taxonomy" id="180498"/>
    <lineage>
        <taxon>Eukaryota</taxon>
        <taxon>Viridiplantae</taxon>
        <taxon>Streptophyta</taxon>
        <taxon>Embryophyta</taxon>
        <taxon>Tracheophyta</taxon>
        <taxon>Spermatophyta</taxon>
        <taxon>Magnoliopsida</taxon>
        <taxon>eudicotyledons</taxon>
        <taxon>Gunneridae</taxon>
        <taxon>Pentapetalae</taxon>
        <taxon>rosids</taxon>
        <taxon>fabids</taxon>
        <taxon>Malpighiales</taxon>
        <taxon>Euphorbiaceae</taxon>
        <taxon>Crotonoideae</taxon>
        <taxon>Jatropheae</taxon>
        <taxon>Jatropha</taxon>
    </lineage>
</organism>
<protein>
    <recommendedName>
        <fullName evidence="4">t-SNARE coiled-coil homology domain-containing protein</fullName>
    </recommendedName>
</protein>
<dbReference type="Proteomes" id="UP000027138">
    <property type="component" value="Unassembled WGS sequence"/>
</dbReference>
<sequence length="142" mass="15963">MPPRYKRRDSWGILGSREESSDDEEAEDAGDTNLEEDNPNPFPSFGTSSDAGTSRASPFFQGASNLSNDEVLARMMSRMDMFDTRLNGIESMISDRFQSIEIMHGSLDSRIDTMQRQYQGIASQLQTVIQLLQPHPPSPPEY</sequence>
<gene>
    <name evidence="2" type="ORF">JCGZ_22437</name>
</gene>
<dbReference type="AlphaFoldDB" id="A0A067K1Z3"/>
<keyword evidence="3" id="KW-1185">Reference proteome</keyword>
<evidence type="ECO:0000256" key="1">
    <source>
        <dbReference type="SAM" id="MobiDB-lite"/>
    </source>
</evidence>
<evidence type="ECO:0008006" key="4">
    <source>
        <dbReference type="Google" id="ProtNLM"/>
    </source>
</evidence>
<accession>A0A067K1Z3</accession>
<feature type="compositionally biased region" description="Polar residues" evidence="1">
    <location>
        <begin position="45"/>
        <end position="64"/>
    </location>
</feature>